<dbReference type="InterPro" id="IPR008844">
    <property type="entry name" value="Spore_GerAC-like"/>
</dbReference>
<dbReference type="Proteomes" id="UP000641741">
    <property type="component" value="Unassembled WGS sequence"/>
</dbReference>
<feature type="domain" description="Spore germination protein N-terminal" evidence="1">
    <location>
        <begin position="23"/>
        <end position="174"/>
    </location>
</feature>
<accession>A0ABR7GLI1</accession>
<name>A0ABR7GLI1_9FIRM</name>
<dbReference type="PANTHER" id="PTHR35789">
    <property type="entry name" value="SPORE GERMINATION PROTEIN B3"/>
    <property type="match status" value="1"/>
</dbReference>
<gene>
    <name evidence="2" type="ORF">H8S02_04200</name>
</gene>
<evidence type="ECO:0000313" key="3">
    <source>
        <dbReference type="Proteomes" id="UP000641741"/>
    </source>
</evidence>
<evidence type="ECO:0000313" key="2">
    <source>
        <dbReference type="EMBL" id="MBC5695148.1"/>
    </source>
</evidence>
<organism evidence="2 3">
    <name type="scientific">Agathobaculum hominis</name>
    <dbReference type="NCBI Taxonomy" id="2763014"/>
    <lineage>
        <taxon>Bacteria</taxon>
        <taxon>Bacillati</taxon>
        <taxon>Bacillota</taxon>
        <taxon>Clostridia</taxon>
        <taxon>Eubacteriales</taxon>
        <taxon>Butyricicoccaceae</taxon>
        <taxon>Agathobaculum</taxon>
    </lineage>
</organism>
<evidence type="ECO:0000259" key="1">
    <source>
        <dbReference type="Pfam" id="PF25198"/>
    </source>
</evidence>
<protein>
    <recommendedName>
        <fullName evidence="1">Spore germination protein N-terminal domain-containing protein</fullName>
    </recommendedName>
</protein>
<comment type="caution">
    <text evidence="2">The sequence shown here is derived from an EMBL/GenBank/DDBJ whole genome shotgun (WGS) entry which is preliminary data.</text>
</comment>
<proteinExistence type="predicted"/>
<dbReference type="Pfam" id="PF25198">
    <property type="entry name" value="Spore_GerAC_N"/>
    <property type="match status" value="1"/>
</dbReference>
<reference evidence="2 3" key="1">
    <citation type="submission" date="2020-08" db="EMBL/GenBank/DDBJ databases">
        <title>Genome public.</title>
        <authorList>
            <person name="Liu C."/>
            <person name="Sun Q."/>
        </authorList>
    </citation>
    <scope>NUCLEOTIDE SEQUENCE [LARGE SCALE GENOMIC DNA]</scope>
    <source>
        <strain evidence="2 3">M2</strain>
    </source>
</reference>
<sequence>MKKLLLLLPLALLCGCAREPSPVSALALDRAGNGCRLTAELVRQDTPEDAAVPSCLAAQGDSFTDALHALEGLLPGELYLSHAQVLLLSEQAAEDDLTPLAEYLCRDNDIRLNLRCAVVRGGAASDLLENDEEIYALSDLLDRAAETGTLPDMPLYRVTEALETDGTAILPSLSLDRFGQTAPSGTAVFTEGKLSCFLDGGMIGGERFA</sequence>
<dbReference type="PANTHER" id="PTHR35789:SF1">
    <property type="entry name" value="SPORE GERMINATION PROTEIN B3"/>
    <property type="match status" value="1"/>
</dbReference>
<keyword evidence="3" id="KW-1185">Reference proteome</keyword>
<dbReference type="PROSITE" id="PS51257">
    <property type="entry name" value="PROKAR_LIPOPROTEIN"/>
    <property type="match status" value="1"/>
</dbReference>
<dbReference type="RefSeq" id="WP_186969442.1">
    <property type="nucleotide sequence ID" value="NZ_JACOPK010000003.1"/>
</dbReference>
<dbReference type="InterPro" id="IPR057336">
    <property type="entry name" value="GerAC_N"/>
</dbReference>
<dbReference type="EMBL" id="JACOPK010000003">
    <property type="protein sequence ID" value="MBC5695148.1"/>
    <property type="molecule type" value="Genomic_DNA"/>
</dbReference>